<dbReference type="SUPFAM" id="SSF54427">
    <property type="entry name" value="NTF2-like"/>
    <property type="match status" value="1"/>
</dbReference>
<dbReference type="PANTHER" id="PTHR39598:SF1">
    <property type="entry name" value="AUSTINOID BIOSYNTHESIS CLUSTERS PROTEIN F-RELATED"/>
    <property type="match status" value="1"/>
</dbReference>
<organism evidence="1 2">
    <name type="scientific">Lophiostoma macrostomum CBS 122681</name>
    <dbReference type="NCBI Taxonomy" id="1314788"/>
    <lineage>
        <taxon>Eukaryota</taxon>
        <taxon>Fungi</taxon>
        <taxon>Dikarya</taxon>
        <taxon>Ascomycota</taxon>
        <taxon>Pezizomycotina</taxon>
        <taxon>Dothideomycetes</taxon>
        <taxon>Pleosporomycetidae</taxon>
        <taxon>Pleosporales</taxon>
        <taxon>Lophiostomataceae</taxon>
        <taxon>Lophiostoma</taxon>
    </lineage>
</organism>
<dbReference type="Gene3D" id="3.10.450.50">
    <property type="match status" value="1"/>
</dbReference>
<evidence type="ECO:0000313" key="2">
    <source>
        <dbReference type="Proteomes" id="UP000799324"/>
    </source>
</evidence>
<reference evidence="1" key="1">
    <citation type="journal article" date="2020" name="Stud. Mycol.">
        <title>101 Dothideomycetes genomes: a test case for predicting lifestyles and emergence of pathogens.</title>
        <authorList>
            <person name="Haridas S."/>
            <person name="Albert R."/>
            <person name="Binder M."/>
            <person name="Bloem J."/>
            <person name="Labutti K."/>
            <person name="Salamov A."/>
            <person name="Andreopoulos B."/>
            <person name="Baker S."/>
            <person name="Barry K."/>
            <person name="Bills G."/>
            <person name="Bluhm B."/>
            <person name="Cannon C."/>
            <person name="Castanera R."/>
            <person name="Culley D."/>
            <person name="Daum C."/>
            <person name="Ezra D."/>
            <person name="Gonzalez J."/>
            <person name="Henrissat B."/>
            <person name="Kuo A."/>
            <person name="Liang C."/>
            <person name="Lipzen A."/>
            <person name="Lutzoni F."/>
            <person name="Magnuson J."/>
            <person name="Mondo S."/>
            <person name="Nolan M."/>
            <person name="Ohm R."/>
            <person name="Pangilinan J."/>
            <person name="Park H.-J."/>
            <person name="Ramirez L."/>
            <person name="Alfaro M."/>
            <person name="Sun H."/>
            <person name="Tritt A."/>
            <person name="Yoshinaga Y."/>
            <person name="Zwiers L.-H."/>
            <person name="Turgeon B."/>
            <person name="Goodwin S."/>
            <person name="Spatafora J."/>
            <person name="Crous P."/>
            <person name="Grigoriev I."/>
        </authorList>
    </citation>
    <scope>NUCLEOTIDE SEQUENCE</scope>
    <source>
        <strain evidence="1">CBS 122681</strain>
    </source>
</reference>
<gene>
    <name evidence="1" type="ORF">K491DRAFT_596438</name>
</gene>
<dbReference type="PANTHER" id="PTHR39598">
    <property type="entry name" value="AUSTINOL SYNTHESIS PROTEIN F-RELATED"/>
    <property type="match status" value="1"/>
</dbReference>
<protein>
    <recommendedName>
        <fullName evidence="3">SnoaL-like domain-containing protein</fullName>
    </recommendedName>
</protein>
<dbReference type="InterPro" id="IPR050977">
    <property type="entry name" value="Fungal_Meroterpenoid_Isomerase"/>
</dbReference>
<accession>A0A6A6TBQ0</accession>
<dbReference type="AlphaFoldDB" id="A0A6A6TBQ0"/>
<evidence type="ECO:0008006" key="3">
    <source>
        <dbReference type="Google" id="ProtNLM"/>
    </source>
</evidence>
<sequence>MPSQQRQTVDALVEAFNRLDTDAIIAFRTPTCVRHFLPSSLKLPSQSNEAYLANLNSMKTLFTSFAITVNDTIEDLEKKKIVVFVSAKGDTPVGEYNNEYVWNIGFDESGEKISEWTEYVDAGMARDFYPKLMGEMKRRAEA</sequence>
<keyword evidence="2" id="KW-1185">Reference proteome</keyword>
<name>A0A6A6TBQ0_9PLEO</name>
<dbReference type="InterPro" id="IPR032710">
    <property type="entry name" value="NTF2-like_dom_sf"/>
</dbReference>
<dbReference type="EMBL" id="MU004333">
    <property type="protein sequence ID" value="KAF2656681.1"/>
    <property type="molecule type" value="Genomic_DNA"/>
</dbReference>
<dbReference type="Proteomes" id="UP000799324">
    <property type="component" value="Unassembled WGS sequence"/>
</dbReference>
<dbReference type="OrthoDB" id="3758478at2759"/>
<proteinExistence type="predicted"/>
<evidence type="ECO:0000313" key="1">
    <source>
        <dbReference type="EMBL" id="KAF2656681.1"/>
    </source>
</evidence>